<accession>A0ACC1T3B1</accession>
<evidence type="ECO:0000313" key="2">
    <source>
        <dbReference type="Proteomes" id="UP001148662"/>
    </source>
</evidence>
<proteinExistence type="predicted"/>
<keyword evidence="2" id="KW-1185">Reference proteome</keyword>
<protein>
    <submittedName>
        <fullName evidence="1">Uncharacterized protein</fullName>
    </submittedName>
</protein>
<gene>
    <name evidence="1" type="ORF">NM688_g4372</name>
</gene>
<name>A0ACC1T3B1_9APHY</name>
<dbReference type="Proteomes" id="UP001148662">
    <property type="component" value="Unassembled WGS sequence"/>
</dbReference>
<sequence>MLRHATRKIPHVPIVTLDFLLPRFHTTNARRKPLVENMKTRTRLTPFSLPSNAVLPSQMLADENEQWLAREELAALGPKQYRTWNEENALLRQALQKRDILGAWRSWSVLAKEHLLPFFGPPHHSQYSRLLEHIQKDCSSYTPQETDAMEEMMLVTAVGGFVDGLKARLQFLIQLQDTDGVLRLYSRYTEMLDAKGVPSSEGDEDDSSPSPDSEDAVLSIAQTSTSMPHIRAELLLYAIVACAMEDSFREALQTGLRMNSAKYTTSMETALKELRLDRAMGKKVFVYLRRIKLAALFSRPKALSNHLNNLVRDKATITLKKLYDDAMSCLHDPTSGFVLQSYTKSRPSLVLFPDFAWAFFLSAFLRSRQLKHAEGVWDDMAKLGVKPSPDIWAALFEGYADLGLIEQARAAWSVMRQQGQAPTAIAWKAFIYAEFRSRYPEEGMRHLREFEAQLAEGAFQCDDATALVVYNTALHWLLFYKGEKDALAIVERMRQKGPLPDVVTFNTLLRYYARMGNLKALATTIQDMSDAGVAGDVFTYSIVLTALSPVRQDAIQVVLDMMRKHGVEPNVAMYTSIIGDLLKQRTDVAFRAALDILYQMEASDSSDIQPNAVTYTSILATLHRSNWLDPVIVEETSQSIAEKMMQRNLLNSRVTYNILIKACLENPSSEGLTNALRYYREMLRRKIFVANDTYHILLDGLLRRREWGLANEMVEEIKRNEFVPPGALKSLMQRVRNLYDKHVAKIT</sequence>
<reference evidence="1" key="1">
    <citation type="submission" date="2022-07" db="EMBL/GenBank/DDBJ databases">
        <title>Genome Sequence of Phlebia brevispora.</title>
        <authorList>
            <person name="Buettner E."/>
        </authorList>
    </citation>
    <scope>NUCLEOTIDE SEQUENCE</scope>
    <source>
        <strain evidence="1">MPL23</strain>
    </source>
</reference>
<comment type="caution">
    <text evidence="1">The sequence shown here is derived from an EMBL/GenBank/DDBJ whole genome shotgun (WGS) entry which is preliminary data.</text>
</comment>
<organism evidence="1 2">
    <name type="scientific">Phlebia brevispora</name>
    <dbReference type="NCBI Taxonomy" id="194682"/>
    <lineage>
        <taxon>Eukaryota</taxon>
        <taxon>Fungi</taxon>
        <taxon>Dikarya</taxon>
        <taxon>Basidiomycota</taxon>
        <taxon>Agaricomycotina</taxon>
        <taxon>Agaricomycetes</taxon>
        <taxon>Polyporales</taxon>
        <taxon>Meruliaceae</taxon>
        <taxon>Phlebia</taxon>
    </lineage>
</organism>
<dbReference type="EMBL" id="JANHOG010000715">
    <property type="protein sequence ID" value="KAJ3552030.1"/>
    <property type="molecule type" value="Genomic_DNA"/>
</dbReference>
<evidence type="ECO:0000313" key="1">
    <source>
        <dbReference type="EMBL" id="KAJ3552030.1"/>
    </source>
</evidence>